<keyword evidence="4" id="KW-1185">Reference proteome</keyword>
<evidence type="ECO:0000256" key="1">
    <source>
        <dbReference type="SAM" id="MobiDB-lite"/>
    </source>
</evidence>
<sequence length="332" mass="35653">MRQILAIVVLSIAALQSDAYLLRFARACSCPPATCTCMPTDASTQVSCTCVPPEQCPCSAEEQQEQCMPVCQDVCQTQCTGENCGPMCQDICTGSCVSASLVAQPDDPTMATAASEDSLSTSSLSPVPNSEQGMNTPAFGDNVTQDQQQTLSPYPQAVDQTTTSPPGGPTFPPQYDQPQTSANSDSVSSSSNMPSGEQESENLTQQPTSQPPQNQTTAQSEREKSDQTTQQPASNETETAVEPLSPPLCTICIQFPYQQPYAPPRPQPQTQPYYGPAQTYTVPQYYIAPQPQPAVYLQQQPQTYMQPRQTCSGCMPTITFSICNPCAMGICC</sequence>
<feature type="chain" id="PRO_5002095353" evidence="2">
    <location>
        <begin position="20"/>
        <end position="332"/>
    </location>
</feature>
<evidence type="ECO:0000313" key="4">
    <source>
        <dbReference type="Proteomes" id="UP000031036"/>
    </source>
</evidence>
<feature type="compositionally biased region" description="Low complexity" evidence="1">
    <location>
        <begin position="112"/>
        <end position="131"/>
    </location>
</feature>
<gene>
    <name evidence="3" type="ORF">Tcan_02882</name>
</gene>
<comment type="caution">
    <text evidence="3">The sequence shown here is derived from an EMBL/GenBank/DDBJ whole genome shotgun (WGS) entry which is preliminary data.</text>
</comment>
<feature type="compositionally biased region" description="Low complexity" evidence="1">
    <location>
        <begin position="181"/>
        <end position="195"/>
    </location>
</feature>
<dbReference type="AlphaFoldDB" id="A0A0B2VBQ2"/>
<name>A0A0B2VBQ2_TOXCA</name>
<dbReference type="EMBL" id="JPKZ01002099">
    <property type="protein sequence ID" value="KHN78420.1"/>
    <property type="molecule type" value="Genomic_DNA"/>
</dbReference>
<reference evidence="3 4" key="1">
    <citation type="submission" date="2014-11" db="EMBL/GenBank/DDBJ databases">
        <title>Genetic blueprint of the zoonotic pathogen Toxocara canis.</title>
        <authorList>
            <person name="Zhu X.-Q."/>
            <person name="Korhonen P.K."/>
            <person name="Cai H."/>
            <person name="Young N.D."/>
            <person name="Nejsum P."/>
            <person name="von Samson-Himmelstjerna G."/>
            <person name="Boag P.R."/>
            <person name="Tan P."/>
            <person name="Li Q."/>
            <person name="Min J."/>
            <person name="Yang Y."/>
            <person name="Wang X."/>
            <person name="Fang X."/>
            <person name="Hall R.S."/>
            <person name="Hofmann A."/>
            <person name="Sternberg P.W."/>
            <person name="Jex A.R."/>
            <person name="Gasser R.B."/>
        </authorList>
    </citation>
    <scope>NUCLEOTIDE SEQUENCE [LARGE SCALE GENOMIC DNA]</scope>
    <source>
        <strain evidence="3">PN_DK_2014</strain>
    </source>
</reference>
<organism evidence="3 4">
    <name type="scientific">Toxocara canis</name>
    <name type="common">Canine roundworm</name>
    <dbReference type="NCBI Taxonomy" id="6265"/>
    <lineage>
        <taxon>Eukaryota</taxon>
        <taxon>Metazoa</taxon>
        <taxon>Ecdysozoa</taxon>
        <taxon>Nematoda</taxon>
        <taxon>Chromadorea</taxon>
        <taxon>Rhabditida</taxon>
        <taxon>Spirurina</taxon>
        <taxon>Ascaridomorpha</taxon>
        <taxon>Ascaridoidea</taxon>
        <taxon>Toxocaridae</taxon>
        <taxon>Toxocara</taxon>
    </lineage>
</organism>
<dbReference type="Proteomes" id="UP000031036">
    <property type="component" value="Unassembled WGS sequence"/>
</dbReference>
<feature type="compositionally biased region" description="Polar residues" evidence="1">
    <location>
        <begin position="142"/>
        <end position="153"/>
    </location>
</feature>
<feature type="signal peptide" evidence="2">
    <location>
        <begin position="1"/>
        <end position="19"/>
    </location>
</feature>
<keyword evidence="2" id="KW-0732">Signal</keyword>
<dbReference type="OrthoDB" id="10613868at2759"/>
<evidence type="ECO:0000313" key="3">
    <source>
        <dbReference type="EMBL" id="KHN78420.1"/>
    </source>
</evidence>
<feature type="compositionally biased region" description="Polar residues" evidence="1">
    <location>
        <begin position="227"/>
        <end position="238"/>
    </location>
</feature>
<accession>A0A0B2VBQ2</accession>
<feature type="region of interest" description="Disordered" evidence="1">
    <location>
        <begin position="107"/>
        <end position="242"/>
    </location>
</feature>
<feature type="compositionally biased region" description="Low complexity" evidence="1">
    <location>
        <begin position="204"/>
        <end position="219"/>
    </location>
</feature>
<protein>
    <submittedName>
        <fullName evidence="3">Uncharacterized protein</fullName>
    </submittedName>
</protein>
<evidence type="ECO:0000256" key="2">
    <source>
        <dbReference type="SAM" id="SignalP"/>
    </source>
</evidence>
<proteinExistence type="predicted"/>